<evidence type="ECO:0000313" key="2">
    <source>
        <dbReference type="EMBL" id="MBA4639331.1"/>
    </source>
</evidence>
<organism evidence="2">
    <name type="scientific">Opuntia streptacantha</name>
    <name type="common">Prickly pear cactus</name>
    <name type="synonym">Opuntia cardona</name>
    <dbReference type="NCBI Taxonomy" id="393608"/>
    <lineage>
        <taxon>Eukaryota</taxon>
        <taxon>Viridiplantae</taxon>
        <taxon>Streptophyta</taxon>
        <taxon>Embryophyta</taxon>
        <taxon>Tracheophyta</taxon>
        <taxon>Spermatophyta</taxon>
        <taxon>Magnoliopsida</taxon>
        <taxon>eudicotyledons</taxon>
        <taxon>Gunneridae</taxon>
        <taxon>Pentapetalae</taxon>
        <taxon>Caryophyllales</taxon>
        <taxon>Cactineae</taxon>
        <taxon>Cactaceae</taxon>
        <taxon>Opuntioideae</taxon>
        <taxon>Opuntia</taxon>
    </lineage>
</organism>
<reference evidence="2" key="2">
    <citation type="submission" date="2020-07" db="EMBL/GenBank/DDBJ databases">
        <authorList>
            <person name="Vera ALvarez R."/>
            <person name="Arias-Moreno D.M."/>
            <person name="Jimenez-Jacinto V."/>
            <person name="Jimenez-Bremont J.F."/>
            <person name="Swaminathan K."/>
            <person name="Moose S.P."/>
            <person name="Guerrero-Gonzalez M.L."/>
            <person name="Marino-Ramirez L."/>
            <person name="Landsman D."/>
            <person name="Rodriguez-Kessler M."/>
            <person name="Delgado-Sanchez P."/>
        </authorList>
    </citation>
    <scope>NUCLEOTIDE SEQUENCE</scope>
    <source>
        <tissue evidence="2">Cladode</tissue>
    </source>
</reference>
<dbReference type="AlphaFoldDB" id="A0A7C8ZCV6"/>
<proteinExistence type="predicted"/>
<name>A0A7C8ZCV6_OPUST</name>
<evidence type="ECO:0000256" key="1">
    <source>
        <dbReference type="SAM" id="MobiDB-lite"/>
    </source>
</evidence>
<reference evidence="2" key="1">
    <citation type="journal article" date="2013" name="J. Plant Res.">
        <title>Effect of fungi and light on seed germination of three Opuntia species from semiarid lands of central Mexico.</title>
        <authorList>
            <person name="Delgado-Sanchez P."/>
            <person name="Jimenez-Bremont J.F."/>
            <person name="Guerrero-Gonzalez Mde L."/>
            <person name="Flores J."/>
        </authorList>
    </citation>
    <scope>NUCLEOTIDE SEQUENCE</scope>
    <source>
        <tissue evidence="2">Cladode</tissue>
    </source>
</reference>
<sequence length="108" mass="12194">MENELQPEKQKLNKGKNEKINKKCHGNWKAGSKRATYYWAKSTSFKTRNFSCLLTSSLQTLSASLLPLSFSLSLSTLLVSRPLKMPSKSSNKQDTQREERSLKTPLGS</sequence>
<feature type="region of interest" description="Disordered" evidence="1">
    <location>
        <begin position="1"/>
        <end position="24"/>
    </location>
</feature>
<dbReference type="EMBL" id="GISG01113222">
    <property type="protein sequence ID" value="MBA4639331.1"/>
    <property type="molecule type" value="Transcribed_RNA"/>
</dbReference>
<feature type="region of interest" description="Disordered" evidence="1">
    <location>
        <begin position="83"/>
        <end position="108"/>
    </location>
</feature>
<feature type="compositionally biased region" description="Basic and acidic residues" evidence="1">
    <location>
        <begin position="1"/>
        <end position="21"/>
    </location>
</feature>
<protein>
    <submittedName>
        <fullName evidence="2">Uncharacterized protein</fullName>
    </submittedName>
</protein>
<accession>A0A7C8ZCV6</accession>